<dbReference type="InterPro" id="IPR013049">
    <property type="entry name" value="Spo11/TopoVI_A_N"/>
</dbReference>
<feature type="binding site" evidence="10">
    <location>
        <position position="299"/>
    </location>
    <ligand>
        <name>Mg(2+)</name>
        <dbReference type="ChEBI" id="CHEBI:18420"/>
    </ligand>
</feature>
<comment type="function">
    <text evidence="10">Component of the DNA topoisomerase VI involved in chromatin organization and progression of endoreduplication cycles. Relaxes both positive and negative superturns and exhibits a strong decatenase activity.</text>
</comment>
<evidence type="ECO:0000256" key="8">
    <source>
        <dbReference type="ARBA" id="ARBA00023125"/>
    </source>
</evidence>
<organism evidence="15 16">
    <name type="scientific">Coccomyxa viridis</name>
    <dbReference type="NCBI Taxonomy" id="1274662"/>
    <lineage>
        <taxon>Eukaryota</taxon>
        <taxon>Viridiplantae</taxon>
        <taxon>Chlorophyta</taxon>
        <taxon>core chlorophytes</taxon>
        <taxon>Trebouxiophyceae</taxon>
        <taxon>Trebouxiophyceae incertae sedis</taxon>
        <taxon>Coccomyxaceae</taxon>
        <taxon>Coccomyxa</taxon>
    </lineage>
</organism>
<feature type="domain" description="Spo11/DNA topoisomerase VI subunit A N-terminal" evidence="12">
    <location>
        <begin position="135"/>
        <end position="193"/>
    </location>
</feature>
<dbReference type="PRINTS" id="PR01550">
    <property type="entry name" value="TOP6AFAMILY"/>
</dbReference>
<evidence type="ECO:0000256" key="7">
    <source>
        <dbReference type="ARBA" id="ARBA00023029"/>
    </source>
</evidence>
<evidence type="ECO:0000313" key="15">
    <source>
        <dbReference type="EMBL" id="CAL5221414.1"/>
    </source>
</evidence>
<feature type="binding site" evidence="10">
    <location>
        <position position="247"/>
    </location>
    <ligand>
        <name>Mg(2+)</name>
        <dbReference type="ChEBI" id="CHEBI:18420"/>
    </ligand>
</feature>
<dbReference type="PRINTS" id="PR01552">
    <property type="entry name" value="TPISMRASE6A"/>
</dbReference>
<dbReference type="Pfam" id="PF21180">
    <property type="entry name" value="TOP6A-Spo11_Toprim"/>
    <property type="match status" value="1"/>
</dbReference>
<comment type="catalytic activity">
    <reaction evidence="1 10 11">
        <text>ATP-dependent breakage, passage and rejoining of double-stranded DNA.</text>
        <dbReference type="EC" id="5.6.2.2"/>
    </reaction>
</comment>
<comment type="caution">
    <text evidence="15">The sequence shown here is derived from an EMBL/GenBank/DDBJ whole genome shotgun (WGS) entry which is preliminary data.</text>
</comment>
<dbReference type="InterPro" id="IPR049333">
    <property type="entry name" value="Topo_VI_alpha"/>
</dbReference>
<dbReference type="Pfam" id="PF04406">
    <property type="entry name" value="TP6A_N"/>
    <property type="match status" value="1"/>
</dbReference>
<evidence type="ECO:0000259" key="13">
    <source>
        <dbReference type="Pfam" id="PF20768"/>
    </source>
</evidence>
<dbReference type="PANTHER" id="PTHR10848:SF4">
    <property type="entry name" value="DNA TOPOISOMERASE 6 SUBUNIT A"/>
    <property type="match status" value="1"/>
</dbReference>
<dbReference type="EC" id="5.6.2.2" evidence="10"/>
<comment type="subcellular location">
    <subcellularLocation>
        <location evidence="10">Nucleus</location>
    </subcellularLocation>
</comment>
<dbReference type="InterPro" id="IPR036388">
    <property type="entry name" value="WH-like_DNA-bd_sf"/>
</dbReference>
<dbReference type="Gene3D" id="3.40.1360.10">
    <property type="match status" value="1"/>
</dbReference>
<comment type="similarity">
    <text evidence="3 10 11">Belongs to the TOP6A family.</text>
</comment>
<name>A0ABP1FQH7_9CHLO</name>
<keyword evidence="6 10" id="KW-0460">Magnesium</keyword>
<keyword evidence="8 10" id="KW-0238">DNA-binding</keyword>
<evidence type="ECO:0000259" key="14">
    <source>
        <dbReference type="Pfam" id="PF21180"/>
    </source>
</evidence>
<dbReference type="Pfam" id="PF20768">
    <property type="entry name" value="Topo_VI_alpha"/>
    <property type="match status" value="1"/>
</dbReference>
<reference evidence="15 16" key="1">
    <citation type="submission" date="2024-06" db="EMBL/GenBank/DDBJ databases">
        <authorList>
            <person name="Kraege A."/>
            <person name="Thomma B."/>
        </authorList>
    </citation>
    <scope>NUCLEOTIDE SEQUENCE [LARGE SCALE GENOMIC DNA]</scope>
</reference>
<keyword evidence="4 10" id="KW-0479">Metal-binding</keyword>
<protein>
    <recommendedName>
        <fullName evidence="10">DNA topoisomerase 6 subunit A</fullName>
        <ecNumber evidence="10">5.6.2.2</ecNumber>
    </recommendedName>
</protein>
<dbReference type="Proteomes" id="UP001497392">
    <property type="component" value="Unassembled WGS sequence"/>
</dbReference>
<evidence type="ECO:0000313" key="16">
    <source>
        <dbReference type="Proteomes" id="UP001497392"/>
    </source>
</evidence>
<comment type="subunit">
    <text evidence="10">Homodimer. Heterotetramer of two TOP6A and two TOP6B subunits.</text>
</comment>
<evidence type="ECO:0000256" key="10">
    <source>
        <dbReference type="HAMAP-Rule" id="MF_03164"/>
    </source>
</evidence>
<dbReference type="CDD" id="cd00223">
    <property type="entry name" value="TOPRIM_TopoIIB_SPO"/>
    <property type="match status" value="1"/>
</dbReference>
<dbReference type="SUPFAM" id="SSF56726">
    <property type="entry name" value="DNA topoisomerase IV, alpha subunit"/>
    <property type="match status" value="1"/>
</dbReference>
<dbReference type="PROSITE" id="PS52041">
    <property type="entry name" value="TOPO_IIB"/>
    <property type="match status" value="1"/>
</dbReference>
<proteinExistence type="inferred from homology"/>
<dbReference type="InterPro" id="IPR034136">
    <property type="entry name" value="TOPRIM_Topo6A/Spo11"/>
</dbReference>
<dbReference type="Gene3D" id="1.10.10.10">
    <property type="entry name" value="Winged helix-like DNA-binding domain superfamily/Winged helix DNA-binding domain"/>
    <property type="match status" value="1"/>
</dbReference>
<evidence type="ECO:0000256" key="11">
    <source>
        <dbReference type="PROSITE-ProRule" id="PRU01385"/>
    </source>
</evidence>
<keyword evidence="5 10" id="KW-0547">Nucleotide-binding</keyword>
<evidence type="ECO:0000256" key="6">
    <source>
        <dbReference type="ARBA" id="ARBA00022842"/>
    </source>
</evidence>
<evidence type="ECO:0000256" key="5">
    <source>
        <dbReference type="ARBA" id="ARBA00022741"/>
    </source>
</evidence>
<dbReference type="EMBL" id="CAXHTA020000005">
    <property type="protein sequence ID" value="CAL5221414.1"/>
    <property type="molecule type" value="Genomic_DNA"/>
</dbReference>
<dbReference type="InterPro" id="IPR002815">
    <property type="entry name" value="Spo11/TopoVI_A"/>
</dbReference>
<evidence type="ECO:0000259" key="12">
    <source>
        <dbReference type="Pfam" id="PF04406"/>
    </source>
</evidence>
<sequence length="418" mass="46753">MSKVVGRKRALTADEKAAEAARRRIKGSDEVLLHVRKLSKLIEKEPKIAKTLAGLDLSQACREVIDKDANAVLDEVEAAIYIVASTILRGEGFSYDVPSRAKGNQLYVPELDRIVLKDTTSERPFASTATCRKAVFTTRVLGLVHELCTKQIHVTKRDLFYTDVKLFEDQGNSDTILDDVACLLGCTRSSLHVVASEKGVVVGRLAYREDGDLIDCQRMGVGGKAIPPNVDKVSDLQSDALFILLVEKDAAFMRLAEDRFYNTYPCIILTAKGQPDVASRLFLRKLRDTLRIPVLALVDSDPYGLKILSVYMKGSMNMSYDSSNLTTPDIKWLGVRPSDLDRFNIPQQCRLPMTDEDIKTGKRLLEEDFVKANPEWVKELEIMVASKVKAEIQALSSFGFQYLSQVYLPLKLQEGDWI</sequence>
<keyword evidence="16" id="KW-1185">Reference proteome</keyword>
<accession>A0ABP1FQH7</accession>
<feature type="domain" description="Type II DNA topoisomerase VI subunit A all-beta" evidence="13">
    <location>
        <begin position="197"/>
        <end position="233"/>
    </location>
</feature>
<evidence type="ECO:0000256" key="2">
    <source>
        <dbReference type="ARBA" id="ARBA00001946"/>
    </source>
</evidence>
<keyword evidence="9 10" id="KW-0413">Isomerase</keyword>
<dbReference type="InterPro" id="IPR004085">
    <property type="entry name" value="TopoVI_A"/>
</dbReference>
<dbReference type="InterPro" id="IPR036078">
    <property type="entry name" value="Spo11/TopoVI_A_sf"/>
</dbReference>
<gene>
    <name evidence="15" type="primary">g3600</name>
    <name evidence="10" type="synonym">TOP6A</name>
    <name evidence="15" type="ORF">VP750_LOCUS3073</name>
</gene>
<keyword evidence="7 10" id="KW-0799">Topoisomerase</keyword>
<comment type="cofactor">
    <cofactor evidence="2 10">
        <name>Mg(2+)</name>
        <dbReference type="ChEBI" id="CHEBI:18420"/>
    </cofactor>
</comment>
<dbReference type="HAMAP" id="MF_00132">
    <property type="entry name" value="Top6A"/>
    <property type="match status" value="1"/>
</dbReference>
<feature type="domain" description="Topoisomerase 6 subunit A/Spo11 TOPRIM" evidence="14">
    <location>
        <begin position="242"/>
        <end position="412"/>
    </location>
</feature>
<keyword evidence="10" id="KW-0539">Nucleus</keyword>
<feature type="active site" description="O-(5'-phospho-DNA)-tyrosine intermediate" evidence="11">
    <location>
        <position position="161"/>
    </location>
</feature>
<evidence type="ECO:0000256" key="9">
    <source>
        <dbReference type="ARBA" id="ARBA00023235"/>
    </source>
</evidence>
<evidence type="ECO:0000256" key="1">
    <source>
        <dbReference type="ARBA" id="ARBA00000185"/>
    </source>
</evidence>
<feature type="active site" description="Nucleophile" evidence="10">
    <location>
        <position position="161"/>
    </location>
</feature>
<evidence type="ECO:0000256" key="4">
    <source>
        <dbReference type="ARBA" id="ARBA00022723"/>
    </source>
</evidence>
<evidence type="ECO:0000256" key="3">
    <source>
        <dbReference type="ARBA" id="ARBA00006559"/>
    </source>
</evidence>
<dbReference type="PANTHER" id="PTHR10848">
    <property type="entry name" value="MEIOTIC RECOMBINATION PROTEIN SPO11"/>
    <property type="match status" value="1"/>
</dbReference>